<protein>
    <recommendedName>
        <fullName evidence="3">Archaeal PaREP1/PaREP8 family protein</fullName>
    </recommendedName>
</protein>
<dbReference type="KEGG" id="mhk:DFR87_09695"/>
<gene>
    <name evidence="1" type="ORF">DFR87_09695</name>
</gene>
<dbReference type="Proteomes" id="UP000247586">
    <property type="component" value="Chromosome"/>
</dbReference>
<dbReference type="InterPro" id="IPR010268">
    <property type="entry name" value="PaREP1"/>
</dbReference>
<dbReference type="Pfam" id="PF05942">
    <property type="entry name" value="PaREP1"/>
    <property type="match status" value="1"/>
</dbReference>
<dbReference type="AlphaFoldDB" id="A0A2U9IVA4"/>
<dbReference type="RefSeq" id="WP_054836266.1">
    <property type="nucleotide sequence ID" value="NZ_BBBA01000002.1"/>
</dbReference>
<proteinExistence type="predicted"/>
<name>A0A2U9IVA4_9CREN</name>
<evidence type="ECO:0000313" key="1">
    <source>
        <dbReference type="EMBL" id="AWR99914.1"/>
    </source>
</evidence>
<reference evidence="1" key="1">
    <citation type="submission" date="2018-05" db="EMBL/GenBank/DDBJ databases">
        <title>Complete Genome Sequences of Extremely Thermoacidophilic, Metal-Mobilizing Type-Strain Members of the Archaeal Family Sulfolobaceae: Acidianus brierleyi DSM-1651T, Acidianus sulfidivorans DSM-18786T, Metallosphaera hakonensis DSM-7519T, and Metallosphaera prunae DSM-10039T.</title>
        <authorList>
            <person name="Counts J.A."/>
            <person name="Kelly R.M."/>
        </authorList>
    </citation>
    <scope>NUCLEOTIDE SEQUENCE [LARGE SCALE GENOMIC DNA]</scope>
    <source>
        <strain evidence="1">HO1-1</strain>
    </source>
</reference>
<organism evidence="1 2">
    <name type="scientific">Metallosphaera hakonensis JCM 8857 = DSM 7519</name>
    <dbReference type="NCBI Taxonomy" id="1293036"/>
    <lineage>
        <taxon>Archaea</taxon>
        <taxon>Thermoproteota</taxon>
        <taxon>Thermoprotei</taxon>
        <taxon>Sulfolobales</taxon>
        <taxon>Sulfolobaceae</taxon>
        <taxon>Metallosphaera</taxon>
    </lineage>
</organism>
<dbReference type="OrthoDB" id="37218at2157"/>
<sequence>MEKDLYEVNDEYVEARVIESLSDLLISLNLWREGYTRNSAGKAFSAVKALLSSLIVTNEEKMLNLAKDEREKKWIERKAHIVPSHSMYALAQMLKDAGVDVTNLVNYASDLHEYQYNGFEPDFSKYSRREDVLRDLMTVIKGTKEVIRTYFSKFEVKEISEKIDELIKELTK</sequence>
<evidence type="ECO:0000313" key="2">
    <source>
        <dbReference type="Proteomes" id="UP000247586"/>
    </source>
</evidence>
<evidence type="ECO:0008006" key="3">
    <source>
        <dbReference type="Google" id="ProtNLM"/>
    </source>
</evidence>
<dbReference type="EMBL" id="CP029287">
    <property type="protein sequence ID" value="AWR99914.1"/>
    <property type="molecule type" value="Genomic_DNA"/>
</dbReference>
<keyword evidence="2" id="KW-1185">Reference proteome</keyword>
<accession>A0A2U9IVA4</accession>
<dbReference type="STRING" id="1293036.GCA_001315825_00698"/>
<dbReference type="GeneID" id="36835615"/>